<dbReference type="GO" id="GO:0008168">
    <property type="term" value="F:methyltransferase activity"/>
    <property type="evidence" value="ECO:0007669"/>
    <property type="project" value="UniProtKB-KW"/>
</dbReference>
<evidence type="ECO:0000256" key="3">
    <source>
        <dbReference type="ARBA" id="ARBA00029596"/>
    </source>
</evidence>
<dbReference type="SUPFAM" id="SSF89562">
    <property type="entry name" value="RraA-like"/>
    <property type="match status" value="1"/>
</dbReference>
<reference evidence="6 7" key="1">
    <citation type="journal article" date="2013" name="ISME J.">
        <title>Comparative genomics of pathogenic lineages of Vibrio nigripulchritudo identifies virulence-associated traits.</title>
        <authorList>
            <person name="Goudenege D."/>
            <person name="Labreuche Y."/>
            <person name="Krin E."/>
            <person name="Ansquer D."/>
            <person name="Mangenot S."/>
            <person name="Calteau A."/>
            <person name="Medigue C."/>
            <person name="Mazel D."/>
            <person name="Polz M.F."/>
            <person name="Le Roux F."/>
        </authorList>
    </citation>
    <scope>NUCLEOTIDE SEQUENCE [LARGE SCALE GENOMIC DNA]</scope>
    <source>
        <strain evidence="6 7">SOn1</strain>
    </source>
</reference>
<keyword evidence="5" id="KW-0460">Magnesium</keyword>
<name>A0AAV2VZT3_9VIBR</name>
<dbReference type="InterPro" id="IPR036704">
    <property type="entry name" value="RraA/RraA-like_sf"/>
</dbReference>
<dbReference type="Pfam" id="PF03737">
    <property type="entry name" value="RraA-like"/>
    <property type="match status" value="1"/>
</dbReference>
<keyword evidence="6" id="KW-0489">Methyltransferase</keyword>
<evidence type="ECO:0000256" key="5">
    <source>
        <dbReference type="PIRSR" id="PIRSR605493-1"/>
    </source>
</evidence>
<dbReference type="RefSeq" id="WP_004400370.1">
    <property type="nucleotide sequence ID" value="NZ_LK391965.1"/>
</dbReference>
<dbReference type="PANTHER" id="PTHR33254">
    <property type="entry name" value="4-HYDROXY-4-METHYL-2-OXOGLUTARATE ALDOLASE 3-RELATED"/>
    <property type="match status" value="1"/>
</dbReference>
<organism evidence="6 7">
    <name type="scientific">Vibrio nigripulchritudo SOn1</name>
    <dbReference type="NCBI Taxonomy" id="1238450"/>
    <lineage>
        <taxon>Bacteria</taxon>
        <taxon>Pseudomonadati</taxon>
        <taxon>Pseudomonadota</taxon>
        <taxon>Gammaproteobacteria</taxon>
        <taxon>Vibrionales</taxon>
        <taxon>Vibrionaceae</taxon>
        <taxon>Vibrio</taxon>
    </lineage>
</organism>
<keyword evidence="6" id="KW-0808">Transferase</keyword>
<evidence type="ECO:0000256" key="4">
    <source>
        <dbReference type="ARBA" id="ARBA00030169"/>
    </source>
</evidence>
<comment type="cofactor">
    <cofactor evidence="1">
        <name>a divalent metal cation</name>
        <dbReference type="ChEBI" id="CHEBI:60240"/>
    </cofactor>
</comment>
<feature type="binding site" evidence="5">
    <location>
        <position position="122"/>
    </location>
    <ligand>
        <name>substrate</name>
    </ligand>
</feature>
<feature type="binding site" evidence="5">
    <location>
        <position position="123"/>
    </location>
    <ligand>
        <name>substrate</name>
    </ligand>
</feature>
<evidence type="ECO:0000313" key="7">
    <source>
        <dbReference type="Proteomes" id="UP000018211"/>
    </source>
</evidence>
<protein>
    <recommendedName>
        <fullName evidence="2">Putative 4-hydroxy-4-methyl-2-oxoglutarate aldolase</fullName>
    </recommendedName>
    <alternativeName>
        <fullName evidence="3">Regulator of ribonuclease activity homolog</fullName>
    </alternativeName>
    <alternativeName>
        <fullName evidence="4">RraA-like protein</fullName>
    </alternativeName>
</protein>
<keyword evidence="5" id="KW-0479">Metal-binding</keyword>
<dbReference type="InterPro" id="IPR005493">
    <property type="entry name" value="RraA/RraA-like"/>
</dbReference>
<dbReference type="Proteomes" id="UP000018211">
    <property type="component" value="Unassembled WGS sequence"/>
</dbReference>
<dbReference type="PANTHER" id="PTHR33254:SF4">
    <property type="entry name" value="4-HYDROXY-4-METHYL-2-OXOGLUTARATE ALDOLASE 3-RELATED"/>
    <property type="match status" value="1"/>
</dbReference>
<sequence length="222" mass="24596">MTQSTIELDAITQLLQKCYTGVVNDVMRDLGLSNYVLPREIRPLLMDKTLAGPIFTIEGEVDETLDGHQSLLEWTGLLSKAKPGHIWVCQPNDNKVAHMGELSAETLQHKGVLGCVVDGGARDTGFIRRIGFQLWHRFYTPEDIVGYWKPKGFDVPIQIGGVSIHAGDYLLADDDGAIIIPRDKAQHIAQAAYDASKVENKVRTAILDGMDAQEAYLQYGKF</sequence>
<dbReference type="EMBL" id="CAOF01000194">
    <property type="protein sequence ID" value="CCO50132.1"/>
    <property type="molecule type" value="Genomic_DNA"/>
</dbReference>
<dbReference type="GO" id="GO:0046872">
    <property type="term" value="F:metal ion binding"/>
    <property type="evidence" value="ECO:0007669"/>
    <property type="project" value="UniProtKB-KW"/>
</dbReference>
<evidence type="ECO:0000256" key="2">
    <source>
        <dbReference type="ARBA" id="ARBA00016549"/>
    </source>
</evidence>
<comment type="caution">
    <text evidence="6">The sequence shown here is derived from an EMBL/GenBank/DDBJ whole genome shotgun (WGS) entry which is preliminary data.</text>
</comment>
<comment type="cofactor">
    <cofactor evidence="5">
        <name>Mg(2+)</name>
        <dbReference type="ChEBI" id="CHEBI:18420"/>
    </cofactor>
</comment>
<evidence type="ECO:0000256" key="1">
    <source>
        <dbReference type="ARBA" id="ARBA00001968"/>
    </source>
</evidence>
<dbReference type="AlphaFoldDB" id="A0AAV2VZT3"/>
<dbReference type="CDD" id="cd16841">
    <property type="entry name" value="RraA_family"/>
    <property type="match status" value="1"/>
</dbReference>
<gene>
    <name evidence="6" type="ORF">VIBNISOn1_970156</name>
</gene>
<proteinExistence type="predicted"/>
<dbReference type="GO" id="GO:0032259">
    <property type="term" value="P:methylation"/>
    <property type="evidence" value="ECO:0007669"/>
    <property type="project" value="UniProtKB-KW"/>
</dbReference>
<evidence type="ECO:0000313" key="6">
    <source>
        <dbReference type="EMBL" id="CCO50132.1"/>
    </source>
</evidence>
<dbReference type="Gene3D" id="3.50.30.40">
    <property type="entry name" value="Ribonuclease E inhibitor RraA/RraA-like"/>
    <property type="match status" value="1"/>
</dbReference>
<accession>A0AAV2VZT3</accession>